<evidence type="ECO:0000256" key="4">
    <source>
        <dbReference type="ARBA" id="ARBA00023163"/>
    </source>
</evidence>
<dbReference type="PANTHER" id="PTHR46796:SF13">
    <property type="entry name" value="HTH-TYPE TRANSCRIPTIONAL ACTIVATOR RHAS"/>
    <property type="match status" value="1"/>
</dbReference>
<gene>
    <name evidence="6" type="ORF">SAMN04488101_101733</name>
</gene>
<dbReference type="SUPFAM" id="SSF51215">
    <property type="entry name" value="Regulatory protein AraC"/>
    <property type="match status" value="1"/>
</dbReference>
<dbReference type="InterPro" id="IPR009057">
    <property type="entry name" value="Homeodomain-like_sf"/>
</dbReference>
<dbReference type="EMBL" id="FWYB01000001">
    <property type="protein sequence ID" value="SMC61604.1"/>
    <property type="molecule type" value="Genomic_DNA"/>
</dbReference>
<accession>A0A1W2ALX3</accession>
<dbReference type="Pfam" id="PF12833">
    <property type="entry name" value="HTH_18"/>
    <property type="match status" value="1"/>
</dbReference>
<reference evidence="6 7" key="1">
    <citation type="submission" date="2017-04" db="EMBL/GenBank/DDBJ databases">
        <authorList>
            <person name="Afonso C.L."/>
            <person name="Miller P.J."/>
            <person name="Scott M.A."/>
            <person name="Spackman E."/>
            <person name="Goraichik I."/>
            <person name="Dimitrov K.M."/>
            <person name="Suarez D.L."/>
            <person name="Swayne D.E."/>
        </authorList>
    </citation>
    <scope>NUCLEOTIDE SEQUENCE [LARGE SCALE GENOMIC DNA]</scope>
    <source>
        <strain evidence="6 7">DSM 19625</strain>
    </source>
</reference>
<dbReference type="PROSITE" id="PS01124">
    <property type="entry name" value="HTH_ARAC_FAMILY_2"/>
    <property type="match status" value="1"/>
</dbReference>
<keyword evidence="4" id="KW-0804">Transcription</keyword>
<dbReference type="InterPro" id="IPR054015">
    <property type="entry name" value="ExsA-like_N"/>
</dbReference>
<dbReference type="GO" id="GO:0043565">
    <property type="term" value="F:sequence-specific DNA binding"/>
    <property type="evidence" value="ECO:0007669"/>
    <property type="project" value="InterPro"/>
</dbReference>
<dbReference type="SMART" id="SM00342">
    <property type="entry name" value="HTH_ARAC"/>
    <property type="match status" value="1"/>
</dbReference>
<dbReference type="InterPro" id="IPR018060">
    <property type="entry name" value="HTH_AraC"/>
</dbReference>
<dbReference type="STRING" id="475255.SAMN04488101_101733"/>
<protein>
    <submittedName>
        <fullName evidence="6">AraC-type DNA-binding protein</fullName>
    </submittedName>
</protein>
<evidence type="ECO:0000256" key="1">
    <source>
        <dbReference type="ARBA" id="ARBA00022490"/>
    </source>
</evidence>
<dbReference type="AlphaFoldDB" id="A0A1W2ALX3"/>
<evidence type="ECO:0000259" key="5">
    <source>
        <dbReference type="PROSITE" id="PS01124"/>
    </source>
</evidence>
<organism evidence="6 7">
    <name type="scientific">Pedobacter nyackensis</name>
    <dbReference type="NCBI Taxonomy" id="475255"/>
    <lineage>
        <taxon>Bacteria</taxon>
        <taxon>Pseudomonadati</taxon>
        <taxon>Bacteroidota</taxon>
        <taxon>Sphingobacteriia</taxon>
        <taxon>Sphingobacteriales</taxon>
        <taxon>Sphingobacteriaceae</taxon>
        <taxon>Pedobacter</taxon>
    </lineage>
</organism>
<dbReference type="PRINTS" id="PR00032">
    <property type="entry name" value="HTHARAC"/>
</dbReference>
<sequence length="289" mass="33788">MFWLGLLILTYILGITMEQPEKLRTIDYSGIFLSCFSDYSEKCIHATPEHVLLYLYSGEQIIEDRNKKITIRAGECAFIRRNHRLLMYKNSKGEELYKGISLTFNRSVLREFYSRINKTDIPKKVAIPEENVFKIEPRADINSLFQSLTPYFDEGVKPTEGVAKLKLQEGIYALLNTSDIYFPILFDFTEPWKIDILEFLNENYMDELSMEQIAAYTGRSLATFKRDFKKISQLSPQKWIIKKRLEAAYVKLKEEGRKVQEVYVEVGFKNPSHFSTAFKKQYGFPPTEV</sequence>
<evidence type="ECO:0000256" key="2">
    <source>
        <dbReference type="ARBA" id="ARBA00023015"/>
    </source>
</evidence>
<evidence type="ECO:0000313" key="7">
    <source>
        <dbReference type="Proteomes" id="UP000192678"/>
    </source>
</evidence>
<dbReference type="GO" id="GO:0003700">
    <property type="term" value="F:DNA-binding transcription factor activity"/>
    <property type="evidence" value="ECO:0007669"/>
    <property type="project" value="InterPro"/>
</dbReference>
<proteinExistence type="predicted"/>
<dbReference type="InterPro" id="IPR037923">
    <property type="entry name" value="HTH-like"/>
</dbReference>
<dbReference type="Proteomes" id="UP000192678">
    <property type="component" value="Unassembled WGS sequence"/>
</dbReference>
<dbReference type="InterPro" id="IPR050204">
    <property type="entry name" value="AraC_XylS_family_regulators"/>
</dbReference>
<name>A0A1W2ALX3_9SPHI</name>
<evidence type="ECO:0000313" key="6">
    <source>
        <dbReference type="EMBL" id="SMC61604.1"/>
    </source>
</evidence>
<dbReference type="SUPFAM" id="SSF46689">
    <property type="entry name" value="Homeodomain-like"/>
    <property type="match status" value="2"/>
</dbReference>
<keyword evidence="7" id="KW-1185">Reference proteome</keyword>
<feature type="domain" description="HTH araC/xylS-type" evidence="5">
    <location>
        <begin position="194"/>
        <end position="289"/>
    </location>
</feature>
<keyword evidence="3 6" id="KW-0238">DNA-binding</keyword>
<evidence type="ECO:0000256" key="3">
    <source>
        <dbReference type="ARBA" id="ARBA00023125"/>
    </source>
</evidence>
<keyword evidence="2" id="KW-0805">Transcription regulation</keyword>
<dbReference type="Gene3D" id="1.10.10.60">
    <property type="entry name" value="Homeodomain-like"/>
    <property type="match status" value="2"/>
</dbReference>
<dbReference type="PANTHER" id="PTHR46796">
    <property type="entry name" value="HTH-TYPE TRANSCRIPTIONAL ACTIVATOR RHAS-RELATED"/>
    <property type="match status" value="1"/>
</dbReference>
<dbReference type="Pfam" id="PF22200">
    <property type="entry name" value="ExsA_N"/>
    <property type="match status" value="1"/>
</dbReference>
<dbReference type="InterPro" id="IPR020449">
    <property type="entry name" value="Tscrpt_reg_AraC-type_HTH"/>
</dbReference>
<keyword evidence="1" id="KW-0963">Cytoplasm</keyword>